<dbReference type="GO" id="GO:0019843">
    <property type="term" value="F:rRNA binding"/>
    <property type="evidence" value="ECO:0007669"/>
    <property type="project" value="UniProtKB-UniRule"/>
</dbReference>
<dbReference type="GO" id="GO:0016887">
    <property type="term" value="F:ATP hydrolysis activity"/>
    <property type="evidence" value="ECO:0007669"/>
    <property type="project" value="UniProtKB-UniRule"/>
</dbReference>
<comment type="function">
    <text evidence="12">A translation factor that gates the progression of the 70S ribosomal initiation complex (IC, containing tRNA(fMet) in the P-site) into the translation elongation cycle by using a mechanism sensitive to the ATP/ADP ratio. Binds to the 70S ribosome E-site where it modulates the state of the translating ribosome during subunit translocation. ATP hydrolysis probably frees it from the ribosome, which can enter the elongation phase.</text>
</comment>
<keyword evidence="11 12" id="KW-0648">Protein biosynthesis</keyword>
<dbReference type="FunFam" id="3.40.50.300:FF:000011">
    <property type="entry name" value="Putative ABC transporter ATP-binding component"/>
    <property type="match status" value="1"/>
</dbReference>
<keyword evidence="5 12" id="KW-0677">Repeat</keyword>
<dbReference type="HAMAP" id="MF_00847">
    <property type="entry name" value="EttA"/>
    <property type="match status" value="1"/>
</dbReference>
<organism evidence="14 15">
    <name type="scientific">Fulvimonas soli</name>
    <dbReference type="NCBI Taxonomy" id="155197"/>
    <lineage>
        <taxon>Bacteria</taxon>
        <taxon>Pseudomonadati</taxon>
        <taxon>Pseudomonadota</taxon>
        <taxon>Gammaproteobacteria</taxon>
        <taxon>Lysobacterales</taxon>
        <taxon>Rhodanobacteraceae</taxon>
        <taxon>Fulvimonas</taxon>
    </lineage>
</organism>
<comment type="subcellular location">
    <subcellularLocation>
        <location evidence="12">Cytoplasm</location>
    </subcellularLocation>
    <text evidence="12">Associates with ribosomes and polysomes.</text>
</comment>
<dbReference type="NCBIfam" id="NF008775">
    <property type="entry name" value="PRK11819.1"/>
    <property type="match status" value="1"/>
</dbReference>
<evidence type="ECO:0000256" key="4">
    <source>
        <dbReference type="ARBA" id="ARBA00022730"/>
    </source>
</evidence>
<evidence type="ECO:0000259" key="13">
    <source>
        <dbReference type="PROSITE" id="PS50893"/>
    </source>
</evidence>
<dbReference type="SUPFAM" id="SSF52540">
    <property type="entry name" value="P-loop containing nucleoside triphosphate hydrolases"/>
    <property type="match status" value="2"/>
</dbReference>
<dbReference type="GO" id="GO:0045900">
    <property type="term" value="P:negative regulation of translational elongation"/>
    <property type="evidence" value="ECO:0007669"/>
    <property type="project" value="UniProtKB-UniRule"/>
</dbReference>
<dbReference type="InterPro" id="IPR003439">
    <property type="entry name" value="ABC_transporter-like_ATP-bd"/>
</dbReference>
<dbReference type="EMBL" id="QGHC01000005">
    <property type="protein sequence ID" value="PWK88679.1"/>
    <property type="molecule type" value="Genomic_DNA"/>
</dbReference>
<proteinExistence type="inferred from homology"/>
<dbReference type="AlphaFoldDB" id="A0A316I890"/>
<dbReference type="PROSITE" id="PS50893">
    <property type="entry name" value="ABC_TRANSPORTER_2"/>
    <property type="match status" value="2"/>
</dbReference>
<keyword evidence="2 12" id="KW-0963">Cytoplasm</keyword>
<dbReference type="PANTHER" id="PTHR43858:SF1">
    <property type="entry name" value="ABC TRANSPORTER-RELATED PROTEIN"/>
    <property type="match status" value="1"/>
</dbReference>
<comment type="domain">
    <text evidence="12">The arm domain is inserted in the first ABC transporter domain. Probably contacts ribosomal protein L1.</text>
</comment>
<keyword evidence="7 12" id="KW-0378">Hydrolase</keyword>
<dbReference type="GO" id="GO:0006412">
    <property type="term" value="P:translation"/>
    <property type="evidence" value="ECO:0007669"/>
    <property type="project" value="UniProtKB-KW"/>
</dbReference>
<dbReference type="EC" id="3.6.1.-" evidence="12"/>
<comment type="similarity">
    <text evidence="1 12">Belongs to the ABC transporter superfamily. ABCF family. Translational throttle EttA subfamily.</text>
</comment>
<evidence type="ECO:0000256" key="10">
    <source>
        <dbReference type="ARBA" id="ARBA00022884"/>
    </source>
</evidence>
<feature type="binding site" evidence="12">
    <location>
        <begin position="38"/>
        <end position="45"/>
    </location>
    <ligand>
        <name>ATP</name>
        <dbReference type="ChEBI" id="CHEBI:30616"/>
        <label>1</label>
    </ligand>
</feature>
<reference evidence="14 15" key="1">
    <citation type="submission" date="2018-05" db="EMBL/GenBank/DDBJ databases">
        <title>Genomic Encyclopedia of Type Strains, Phase IV (KMG-IV): sequencing the most valuable type-strain genomes for metagenomic binning, comparative biology and taxonomic classification.</title>
        <authorList>
            <person name="Goeker M."/>
        </authorList>
    </citation>
    <scope>NUCLEOTIDE SEQUENCE [LARGE SCALE GENOMIC DNA]</scope>
    <source>
        <strain evidence="14 15">DSM 14263</strain>
    </source>
</reference>
<evidence type="ECO:0000256" key="1">
    <source>
        <dbReference type="ARBA" id="ARBA00005868"/>
    </source>
</evidence>
<keyword evidence="3 12" id="KW-0820">tRNA-binding</keyword>
<feature type="region of interest" description="Arm" evidence="12">
    <location>
        <begin position="94"/>
        <end position="138"/>
    </location>
</feature>
<dbReference type="GO" id="GO:0005524">
    <property type="term" value="F:ATP binding"/>
    <property type="evidence" value="ECO:0007669"/>
    <property type="project" value="UniProtKB-UniRule"/>
</dbReference>
<comment type="caution">
    <text evidence="14">The sequence shown here is derived from an EMBL/GenBank/DDBJ whole genome shotgun (WGS) entry which is preliminary data.</text>
</comment>
<evidence type="ECO:0000256" key="2">
    <source>
        <dbReference type="ARBA" id="ARBA00022490"/>
    </source>
</evidence>
<dbReference type="PROSITE" id="PS00211">
    <property type="entry name" value="ABC_TRANSPORTER_1"/>
    <property type="match status" value="1"/>
</dbReference>
<comment type="catalytic activity">
    <reaction evidence="12">
        <text>ATP + H2O = ADP + phosphate + H(+)</text>
        <dbReference type="Rhea" id="RHEA:13065"/>
        <dbReference type="ChEBI" id="CHEBI:15377"/>
        <dbReference type="ChEBI" id="CHEBI:15378"/>
        <dbReference type="ChEBI" id="CHEBI:30616"/>
        <dbReference type="ChEBI" id="CHEBI:43474"/>
        <dbReference type="ChEBI" id="CHEBI:456216"/>
    </reaction>
</comment>
<dbReference type="SMART" id="SM00382">
    <property type="entry name" value="AAA"/>
    <property type="match status" value="2"/>
</dbReference>
<evidence type="ECO:0000313" key="14">
    <source>
        <dbReference type="EMBL" id="PWK88679.1"/>
    </source>
</evidence>
<evidence type="ECO:0000313" key="15">
    <source>
        <dbReference type="Proteomes" id="UP000245812"/>
    </source>
</evidence>
<keyword evidence="10 12" id="KW-0694">RNA-binding</keyword>
<dbReference type="InterPro" id="IPR017871">
    <property type="entry name" value="ABC_transporter-like_CS"/>
</dbReference>
<dbReference type="InterPro" id="IPR027417">
    <property type="entry name" value="P-loop_NTPase"/>
</dbReference>
<evidence type="ECO:0000256" key="6">
    <source>
        <dbReference type="ARBA" id="ARBA00022741"/>
    </source>
</evidence>
<dbReference type="InterPro" id="IPR003593">
    <property type="entry name" value="AAA+_ATPase"/>
</dbReference>
<dbReference type="GO" id="GO:0005737">
    <property type="term" value="C:cytoplasm"/>
    <property type="evidence" value="ECO:0007669"/>
    <property type="project" value="UniProtKB-SubCell"/>
</dbReference>
<comment type="subunit">
    <text evidence="12">Monomer. Probably contacts ribosomal proteins L1, L5, L33 and S7, the 16S and 23S rRNA and the P-site containing tRNA(fMet).</text>
</comment>
<dbReference type="Pfam" id="PF12848">
    <property type="entry name" value="ABC_tran_Xtn"/>
    <property type="match status" value="1"/>
</dbReference>
<evidence type="ECO:0000256" key="8">
    <source>
        <dbReference type="ARBA" id="ARBA00022840"/>
    </source>
</evidence>
<feature type="region of interest" description="PtIM" evidence="12">
    <location>
        <begin position="241"/>
        <end position="321"/>
    </location>
</feature>
<feature type="domain" description="ABC transporter" evidence="13">
    <location>
        <begin position="323"/>
        <end position="549"/>
    </location>
</feature>
<feature type="binding site" evidence="12">
    <location>
        <begin position="355"/>
        <end position="362"/>
    </location>
    <ligand>
        <name>ATP</name>
        <dbReference type="ChEBI" id="CHEBI:30616"/>
        <label>2</label>
    </ligand>
</feature>
<keyword evidence="4 12" id="KW-0699">rRNA-binding</keyword>
<evidence type="ECO:0000256" key="12">
    <source>
        <dbReference type="HAMAP-Rule" id="MF_00847"/>
    </source>
</evidence>
<keyword evidence="8 12" id="KW-0067">ATP-binding</keyword>
<dbReference type="Gene3D" id="3.40.50.300">
    <property type="entry name" value="P-loop containing nucleotide triphosphate hydrolases"/>
    <property type="match status" value="2"/>
</dbReference>
<protein>
    <recommendedName>
        <fullName evidence="12">Energy-dependent translational throttle protein EttA</fullName>
        <ecNumber evidence="12">3.6.1.-</ecNumber>
    </recommendedName>
    <alternativeName>
        <fullName evidence="12">Translational regulatory factor EttA</fullName>
    </alternativeName>
</protein>
<dbReference type="FunFam" id="3.40.50.300:FF:000183">
    <property type="entry name" value="ABC transporter ATP-binding protein yjjK"/>
    <property type="match status" value="1"/>
</dbReference>
<sequence>MQYIYTMNGVSKIVPPKRQIIKDISLSFFPGAKIGLLGLNGAGKSTVLRIMAGVDTDYQGEARPQPGIKVGYLAQEPEMDLTKTVREVVEEGVAEILDAQRRLEEVYAAYAEEGADFDKLSEEQNRLENLLAANDAHALERQLEVAADALRLAPWDVVVGTLSGGERRRIALCRLLLSKPDMLLLDEPTNHLDAESVEWLEHFLQDYPGTVVAVTHDRYFLDNAAEWILELDRGRGIPWKGNYSSWLEQKDQRLKQEAQQEKARQKAIEKELEWARSAAKGRQSKGKARLNRIEELNAVEYQRRNETNEIFIPPGERLGQEVIEFVNVSKSFGDNLLIDDLSFKVPPGAIVGVIGPNGAGKSTLMKMIIGEEKPDRGEVKIGHTVKLAYVDQSRGALNPKNNVWQEISGGLDILTIGNFEIQSRAYIGRFNFKGTDQQKIVGQLSGGERGRLHLAKTLLQGGNVLLLDEPSNDLDVETLRALEEALLEFPGCAMVISHDRWFLDRIATHILAFEGDSHVEFFPGNYNEYEADKKRRLGDEAAKPHRVKYKKLA</sequence>
<dbReference type="PANTHER" id="PTHR43858">
    <property type="entry name" value="ENERGY-DEPENDENT TRANSLATIONAL THROTTLE PROTEIN ETTA"/>
    <property type="match status" value="1"/>
</dbReference>
<keyword evidence="15" id="KW-1185">Reference proteome</keyword>
<dbReference type="Pfam" id="PF00005">
    <property type="entry name" value="ABC_tran"/>
    <property type="match status" value="2"/>
</dbReference>
<feature type="domain" description="ABC transporter" evidence="13">
    <location>
        <begin position="5"/>
        <end position="258"/>
    </location>
</feature>
<dbReference type="GO" id="GO:0043022">
    <property type="term" value="F:ribosome binding"/>
    <property type="evidence" value="ECO:0007669"/>
    <property type="project" value="UniProtKB-UniRule"/>
</dbReference>
<dbReference type="GO" id="GO:0000049">
    <property type="term" value="F:tRNA binding"/>
    <property type="evidence" value="ECO:0007669"/>
    <property type="project" value="UniProtKB-UniRule"/>
</dbReference>
<evidence type="ECO:0000256" key="5">
    <source>
        <dbReference type="ARBA" id="ARBA00022737"/>
    </source>
</evidence>
<evidence type="ECO:0000256" key="9">
    <source>
        <dbReference type="ARBA" id="ARBA00022845"/>
    </source>
</evidence>
<dbReference type="RefSeq" id="WP_109723337.1">
    <property type="nucleotide sequence ID" value="NZ_MSZV01000066.1"/>
</dbReference>
<evidence type="ECO:0000256" key="7">
    <source>
        <dbReference type="ARBA" id="ARBA00022801"/>
    </source>
</evidence>
<dbReference type="OrthoDB" id="9808609at2"/>
<evidence type="ECO:0000256" key="11">
    <source>
        <dbReference type="ARBA" id="ARBA00022917"/>
    </source>
</evidence>
<accession>A0A316I890</accession>
<dbReference type="NCBIfam" id="TIGR03719">
    <property type="entry name" value="ABC_ABC_ChvD"/>
    <property type="match status" value="1"/>
</dbReference>
<keyword evidence="6 12" id="KW-0547">Nucleotide-binding</keyword>
<comment type="domain">
    <text evidence="12">The P-site tRNA interaction motif (PtIM domain) probably interacts with the P-site tRNA(fMet) as well as the 23S rRNA.</text>
</comment>
<dbReference type="CDD" id="cd03221">
    <property type="entry name" value="ABCF_EF-3"/>
    <property type="match status" value="2"/>
</dbReference>
<dbReference type="Proteomes" id="UP000245812">
    <property type="component" value="Unassembled WGS sequence"/>
</dbReference>
<evidence type="ECO:0000256" key="3">
    <source>
        <dbReference type="ARBA" id="ARBA00022555"/>
    </source>
</evidence>
<keyword evidence="9 12" id="KW-0810">Translation regulation</keyword>
<name>A0A316I890_9GAMM</name>
<dbReference type="InterPro" id="IPR022374">
    <property type="entry name" value="EttA"/>
</dbReference>
<dbReference type="InterPro" id="IPR032781">
    <property type="entry name" value="ABC_tran_Xtn"/>
</dbReference>
<gene>
    <name evidence="12" type="primary">ettA</name>
    <name evidence="14" type="ORF">C7456_105212</name>
</gene>